<keyword evidence="3" id="KW-0378">Hydrolase</keyword>
<dbReference type="InterPro" id="IPR036514">
    <property type="entry name" value="SGNH_hydro_sf"/>
</dbReference>
<accession>A0A8H6IP77</accession>
<sequence length="250" mass="28223">MDLLSRHAKYKQRSYETSRDRHIPELRSRPDEPSVVLLGDSMIERMITTGLSPSFLPWPSASMVSDDVIAQHNNSASGPALHRLEGVFNAGVGGDKIENLVYRLVGSTDVDRPLDSLLDLLRQRKVRVWVLHVGTNNLHPKRGLKEKHLDLLRLVVGALLEAGGRVLLVGLFRRRDVGDDLVGEATEGYRRIAREFEARESGRVEFVEPSEVEMDRCLEDHVHLNEEGYRVWGEMLMKRVLAAVDDSRAS</sequence>
<dbReference type="OrthoDB" id="505607at2759"/>
<feature type="compositionally biased region" description="Basic and acidic residues" evidence="1">
    <location>
        <begin position="13"/>
        <end position="28"/>
    </location>
</feature>
<evidence type="ECO:0000259" key="2">
    <source>
        <dbReference type="Pfam" id="PF13472"/>
    </source>
</evidence>
<dbReference type="Pfam" id="PF13472">
    <property type="entry name" value="Lipase_GDSL_2"/>
    <property type="match status" value="1"/>
</dbReference>
<dbReference type="InterPro" id="IPR013830">
    <property type="entry name" value="SGNH_hydro"/>
</dbReference>
<feature type="compositionally biased region" description="Basic residues" evidence="1">
    <location>
        <begin position="1"/>
        <end position="12"/>
    </location>
</feature>
<feature type="region of interest" description="Disordered" evidence="1">
    <location>
        <begin position="1"/>
        <end position="28"/>
    </location>
</feature>
<dbReference type="GO" id="GO:0016787">
    <property type="term" value="F:hydrolase activity"/>
    <property type="evidence" value="ECO:0007669"/>
    <property type="project" value="UniProtKB-KW"/>
</dbReference>
<dbReference type="SUPFAM" id="SSF52266">
    <property type="entry name" value="SGNH hydrolase"/>
    <property type="match status" value="1"/>
</dbReference>
<dbReference type="Gene3D" id="3.40.50.1110">
    <property type="entry name" value="SGNH hydrolase"/>
    <property type="match status" value="1"/>
</dbReference>
<comment type="caution">
    <text evidence="3">The sequence shown here is derived from an EMBL/GenBank/DDBJ whole genome shotgun (WGS) entry which is preliminary data.</text>
</comment>
<evidence type="ECO:0000313" key="3">
    <source>
        <dbReference type="EMBL" id="KAF6788430.1"/>
    </source>
</evidence>
<feature type="domain" description="SGNH hydrolase-type esterase" evidence="2">
    <location>
        <begin position="83"/>
        <end position="231"/>
    </location>
</feature>
<proteinExistence type="predicted"/>
<evidence type="ECO:0000256" key="1">
    <source>
        <dbReference type="SAM" id="MobiDB-lite"/>
    </source>
</evidence>
<name>A0A8H6IP77_9PEZI</name>
<dbReference type="EMBL" id="WIGM01001827">
    <property type="protein sequence ID" value="KAF6788430.1"/>
    <property type="molecule type" value="Genomic_DNA"/>
</dbReference>
<reference evidence="3" key="1">
    <citation type="journal article" date="2020" name="Phytopathology">
        <title>Genome Sequence Resources of Colletotrichum truncatum, C. plurivorum, C. musicola, and C. sojae: Four Species Pathogenic to Soybean (Glycine max).</title>
        <authorList>
            <person name="Rogerio F."/>
            <person name="Boufleur T.R."/>
            <person name="Ciampi-Guillardi M."/>
            <person name="Sukno S.A."/>
            <person name="Thon M.R."/>
            <person name="Massola Junior N.S."/>
            <person name="Baroncelli R."/>
        </authorList>
    </citation>
    <scope>NUCLEOTIDE SEQUENCE</scope>
    <source>
        <strain evidence="3">LFN0074</strain>
    </source>
</reference>
<organism evidence="3 4">
    <name type="scientific">Colletotrichum musicola</name>
    <dbReference type="NCBI Taxonomy" id="2175873"/>
    <lineage>
        <taxon>Eukaryota</taxon>
        <taxon>Fungi</taxon>
        <taxon>Dikarya</taxon>
        <taxon>Ascomycota</taxon>
        <taxon>Pezizomycotina</taxon>
        <taxon>Sordariomycetes</taxon>
        <taxon>Hypocreomycetidae</taxon>
        <taxon>Glomerellales</taxon>
        <taxon>Glomerellaceae</taxon>
        <taxon>Colletotrichum</taxon>
        <taxon>Colletotrichum orchidearum species complex</taxon>
    </lineage>
</organism>
<gene>
    <name evidence="3" type="ORF">CMUS01_16406</name>
</gene>
<protein>
    <submittedName>
        <fullName evidence="3">Acetylhydrolase</fullName>
    </submittedName>
</protein>
<keyword evidence="4" id="KW-1185">Reference proteome</keyword>
<evidence type="ECO:0000313" key="4">
    <source>
        <dbReference type="Proteomes" id="UP000639643"/>
    </source>
</evidence>
<dbReference type="AlphaFoldDB" id="A0A8H6IP77"/>
<dbReference type="Proteomes" id="UP000639643">
    <property type="component" value="Unassembled WGS sequence"/>
</dbReference>
<dbReference type="CDD" id="cd00229">
    <property type="entry name" value="SGNH_hydrolase"/>
    <property type="match status" value="1"/>
</dbReference>